<dbReference type="GO" id="GO:0005576">
    <property type="term" value="C:extracellular region"/>
    <property type="evidence" value="ECO:0007669"/>
    <property type="project" value="InterPro"/>
</dbReference>
<dbReference type="SMART" id="SM00495">
    <property type="entry name" value="ChtBD3"/>
    <property type="match status" value="2"/>
</dbReference>
<sequence>MASPTHTYAQSGSYNVSVRLTDSSGHTETATSLVNVQGNSCLFGEVVPSWSESETYSPGDKVSYRSSIYEATWWSVGARPDIYSNVWKNLGSDNGGGDDCKDNTAPVAKFTVTTNKLTATFTDQSTDDKGVVSRQWDFGDGTVSSVASPTHQYTEDGDYTVTLSVTDKEGLNSEISKTISVKGDTDNGSCSVEAWSSSKVYNSGDEVSHKGNRYRAKWWTQGEDPSSTGQWGVWENLGACQVAK</sequence>
<evidence type="ECO:0000259" key="2">
    <source>
        <dbReference type="PROSITE" id="PS50093"/>
    </source>
</evidence>
<dbReference type="CDD" id="cd00146">
    <property type="entry name" value="PKD"/>
    <property type="match status" value="2"/>
</dbReference>
<gene>
    <name evidence="3" type="ORF">CS022_09895</name>
</gene>
<proteinExistence type="predicted"/>
<dbReference type="Gene3D" id="2.60.40.10">
    <property type="entry name" value="Immunoglobulins"/>
    <property type="match status" value="2"/>
</dbReference>
<evidence type="ECO:0000313" key="3">
    <source>
        <dbReference type="EMBL" id="RXJ73301.1"/>
    </source>
</evidence>
<evidence type="ECO:0000313" key="4">
    <source>
        <dbReference type="Proteomes" id="UP000290287"/>
    </source>
</evidence>
<dbReference type="InterPro" id="IPR022409">
    <property type="entry name" value="PKD/Chitinase_dom"/>
</dbReference>
<dbReference type="AlphaFoldDB" id="A0A4Q0YWB0"/>
<dbReference type="InterPro" id="IPR036573">
    <property type="entry name" value="CBM_sf_5/12"/>
</dbReference>
<dbReference type="OrthoDB" id="9813836at2"/>
<organism evidence="3 4">
    <name type="scientific">Veronia nyctiphanis</name>
    <dbReference type="NCBI Taxonomy" id="1278244"/>
    <lineage>
        <taxon>Bacteria</taxon>
        <taxon>Pseudomonadati</taxon>
        <taxon>Pseudomonadota</taxon>
        <taxon>Gammaproteobacteria</taxon>
        <taxon>Vibrionales</taxon>
        <taxon>Vibrionaceae</taxon>
        <taxon>Veronia</taxon>
    </lineage>
</organism>
<dbReference type="PROSITE" id="PS50093">
    <property type="entry name" value="PKD"/>
    <property type="match status" value="2"/>
</dbReference>
<dbReference type="InterPro" id="IPR003610">
    <property type="entry name" value="CBM5/12"/>
</dbReference>
<dbReference type="RefSeq" id="WP_129122138.1">
    <property type="nucleotide sequence ID" value="NZ_PEIB01000010.1"/>
</dbReference>
<evidence type="ECO:0000256" key="1">
    <source>
        <dbReference type="ARBA" id="ARBA00022801"/>
    </source>
</evidence>
<dbReference type="GO" id="GO:0030246">
    <property type="term" value="F:carbohydrate binding"/>
    <property type="evidence" value="ECO:0007669"/>
    <property type="project" value="InterPro"/>
</dbReference>
<dbReference type="GO" id="GO:0004553">
    <property type="term" value="F:hydrolase activity, hydrolyzing O-glycosyl compounds"/>
    <property type="evidence" value="ECO:0007669"/>
    <property type="project" value="InterPro"/>
</dbReference>
<dbReference type="CDD" id="cd12215">
    <property type="entry name" value="ChiC_BD"/>
    <property type="match status" value="2"/>
</dbReference>
<dbReference type="GO" id="GO:0005975">
    <property type="term" value="P:carbohydrate metabolic process"/>
    <property type="evidence" value="ECO:0007669"/>
    <property type="project" value="InterPro"/>
</dbReference>
<reference evidence="3 4" key="1">
    <citation type="submission" date="2017-10" db="EMBL/GenBank/DDBJ databases">
        <title>Nyctiphanis sp. nov., isolated from the stomach of the euphausiid Nyctiphanes simplex (Hansen, 1911) in the Gulf of California.</title>
        <authorList>
            <person name="Gomez-Gil B."/>
            <person name="Aguilar-Mendez M."/>
            <person name="Lopez-Cortes A."/>
            <person name="Gomez-Gutierrez J."/>
            <person name="Roque A."/>
            <person name="Lang E."/>
            <person name="Gonzalez-Castillo A."/>
        </authorList>
    </citation>
    <scope>NUCLEOTIDE SEQUENCE [LARGE SCALE GENOMIC DNA]</scope>
    <source>
        <strain evidence="3 4">CAIM 600</strain>
    </source>
</reference>
<dbReference type="Gene3D" id="2.10.10.20">
    <property type="entry name" value="Carbohydrate-binding module superfamily 5/12"/>
    <property type="match status" value="2"/>
</dbReference>
<dbReference type="SUPFAM" id="SSF51055">
    <property type="entry name" value="Carbohydrate binding domain"/>
    <property type="match status" value="2"/>
</dbReference>
<dbReference type="EMBL" id="PEIB01000010">
    <property type="protein sequence ID" value="RXJ73301.1"/>
    <property type="molecule type" value="Genomic_DNA"/>
</dbReference>
<protein>
    <recommendedName>
        <fullName evidence="2">PKD domain-containing protein</fullName>
    </recommendedName>
</protein>
<dbReference type="InterPro" id="IPR035986">
    <property type="entry name" value="PKD_dom_sf"/>
</dbReference>
<feature type="domain" description="PKD" evidence="2">
    <location>
        <begin position="1"/>
        <end position="37"/>
    </location>
</feature>
<dbReference type="InterPro" id="IPR000601">
    <property type="entry name" value="PKD_dom"/>
</dbReference>
<comment type="caution">
    <text evidence="3">The sequence shown here is derived from an EMBL/GenBank/DDBJ whole genome shotgun (WGS) entry which is preliminary data.</text>
</comment>
<dbReference type="Proteomes" id="UP000290287">
    <property type="component" value="Unassembled WGS sequence"/>
</dbReference>
<feature type="domain" description="PKD" evidence="2">
    <location>
        <begin position="102"/>
        <end position="181"/>
    </location>
</feature>
<dbReference type="SUPFAM" id="SSF49299">
    <property type="entry name" value="PKD domain"/>
    <property type="match status" value="2"/>
</dbReference>
<accession>A0A4Q0YWB0</accession>
<dbReference type="Pfam" id="PF02839">
    <property type="entry name" value="CBM_5_12"/>
    <property type="match status" value="1"/>
</dbReference>
<keyword evidence="1" id="KW-0378">Hydrolase</keyword>
<dbReference type="InterPro" id="IPR013783">
    <property type="entry name" value="Ig-like_fold"/>
</dbReference>
<dbReference type="Pfam" id="PF18911">
    <property type="entry name" value="PKD_4"/>
    <property type="match status" value="1"/>
</dbReference>
<name>A0A4Q0YWB0_9GAMM</name>
<keyword evidence="4" id="KW-1185">Reference proteome</keyword>
<dbReference type="SMART" id="SM00089">
    <property type="entry name" value="PKD"/>
    <property type="match status" value="1"/>
</dbReference>